<dbReference type="PROSITE" id="PS51074">
    <property type="entry name" value="DPH_MB"/>
    <property type="match status" value="1"/>
</dbReference>
<evidence type="ECO:0000313" key="8">
    <source>
        <dbReference type="Proteomes" id="UP000694388"/>
    </source>
</evidence>
<dbReference type="CDD" id="cd06257">
    <property type="entry name" value="DnaJ"/>
    <property type="match status" value="1"/>
</dbReference>
<name>A0A8C4QHP5_EPTBU</name>
<dbReference type="Ensembl" id="ENSEBUT00000015680.1">
    <property type="protein sequence ID" value="ENSEBUP00000015104.1"/>
    <property type="gene ID" value="ENSEBUG00000009510.1"/>
</dbReference>
<dbReference type="SUPFAM" id="SSF46565">
    <property type="entry name" value="Chaperone J-domain"/>
    <property type="match status" value="1"/>
</dbReference>
<reference evidence="7" key="2">
    <citation type="submission" date="2025-09" db="UniProtKB">
        <authorList>
            <consortium name="Ensembl"/>
        </authorList>
    </citation>
    <scope>IDENTIFICATION</scope>
</reference>
<sequence>MKDFVLSFFRSFVLSFFRSFTEKDQPISSFLLHSLFQKWRWHASRVTQRDCRKFTAEGLTTRNGMTRKQPDMYTVLGARSDASPRELRLLYQQKAMQFHPDRLGPEASDEERLAGQQRFVELQRSWETLSNEDARRMYDAQRREESLAQPYLVHARLSLEDMEWNEESKCHLLRCRCGDWFEVVPTDIKEGTLAVSCNSCSLCIEVVPSN</sequence>
<feature type="domain" description="J" evidence="5">
    <location>
        <begin position="71"/>
        <end position="142"/>
    </location>
</feature>
<dbReference type="Gene3D" id="3.10.660.10">
    <property type="entry name" value="DPH Zinc finger"/>
    <property type="match status" value="1"/>
</dbReference>
<keyword evidence="8" id="KW-1185">Reference proteome</keyword>
<keyword evidence="4" id="KW-0408">Iron</keyword>
<evidence type="ECO:0000256" key="2">
    <source>
        <dbReference type="ARBA" id="ARBA00022723"/>
    </source>
</evidence>
<evidence type="ECO:0000313" key="7">
    <source>
        <dbReference type="Ensembl" id="ENSEBUP00000015104.1"/>
    </source>
</evidence>
<evidence type="ECO:0000259" key="6">
    <source>
        <dbReference type="PROSITE" id="PS51074"/>
    </source>
</evidence>
<reference evidence="7" key="1">
    <citation type="submission" date="2025-08" db="UniProtKB">
        <authorList>
            <consortium name="Ensembl"/>
        </authorList>
    </citation>
    <scope>IDENTIFICATION</scope>
</reference>
<dbReference type="InterPro" id="IPR001623">
    <property type="entry name" value="DnaJ_domain"/>
</dbReference>
<dbReference type="Gene3D" id="1.10.287.110">
    <property type="entry name" value="DnaJ domain"/>
    <property type="match status" value="1"/>
</dbReference>
<dbReference type="PROSITE" id="PS00636">
    <property type="entry name" value="DNAJ_1"/>
    <property type="match status" value="1"/>
</dbReference>
<dbReference type="InterPro" id="IPR018253">
    <property type="entry name" value="DnaJ_domain_CS"/>
</dbReference>
<keyword evidence="3" id="KW-0862">Zinc</keyword>
<proteinExistence type="inferred from homology"/>
<dbReference type="InterPro" id="IPR036671">
    <property type="entry name" value="DPH_MB_sf"/>
</dbReference>
<evidence type="ECO:0000256" key="3">
    <source>
        <dbReference type="ARBA" id="ARBA00022833"/>
    </source>
</evidence>
<dbReference type="GeneTree" id="ENSGT00390000005430"/>
<dbReference type="PRINTS" id="PR00625">
    <property type="entry name" value="JDOMAIN"/>
</dbReference>
<evidence type="ECO:0000256" key="1">
    <source>
        <dbReference type="ARBA" id="ARBA00006169"/>
    </source>
</evidence>
<dbReference type="PROSITE" id="PS50076">
    <property type="entry name" value="DNAJ_2"/>
    <property type="match status" value="1"/>
</dbReference>
<dbReference type="AlphaFoldDB" id="A0A8C4QHP5"/>
<dbReference type="InterPro" id="IPR007872">
    <property type="entry name" value="DPH_MB_dom"/>
</dbReference>
<dbReference type="GO" id="GO:0008198">
    <property type="term" value="F:ferrous iron binding"/>
    <property type="evidence" value="ECO:0007669"/>
    <property type="project" value="TreeGrafter"/>
</dbReference>
<dbReference type="Proteomes" id="UP000694388">
    <property type="component" value="Unplaced"/>
</dbReference>
<dbReference type="InterPro" id="IPR036869">
    <property type="entry name" value="J_dom_sf"/>
</dbReference>
<dbReference type="Pfam" id="PF05207">
    <property type="entry name" value="Zn_ribbon_CSL"/>
    <property type="match status" value="1"/>
</dbReference>
<dbReference type="SUPFAM" id="SSF144217">
    <property type="entry name" value="CSL zinc finger"/>
    <property type="match status" value="1"/>
</dbReference>
<organism evidence="7 8">
    <name type="scientific">Eptatretus burgeri</name>
    <name type="common">Inshore hagfish</name>
    <dbReference type="NCBI Taxonomy" id="7764"/>
    <lineage>
        <taxon>Eukaryota</taxon>
        <taxon>Metazoa</taxon>
        <taxon>Chordata</taxon>
        <taxon>Craniata</taxon>
        <taxon>Vertebrata</taxon>
        <taxon>Cyclostomata</taxon>
        <taxon>Myxini</taxon>
        <taxon>Myxiniformes</taxon>
        <taxon>Myxinidae</taxon>
        <taxon>Eptatretinae</taxon>
        <taxon>Eptatretus</taxon>
    </lineage>
</organism>
<dbReference type="PANTHER" id="PTHR45255">
    <property type="entry name" value="DNAJ HOMOLOG SUBFAMILY C MEMBER 24"/>
    <property type="match status" value="1"/>
</dbReference>
<comment type="similarity">
    <text evidence="1">Belongs to the DPH4 family.</text>
</comment>
<evidence type="ECO:0000256" key="4">
    <source>
        <dbReference type="ARBA" id="ARBA00023004"/>
    </source>
</evidence>
<feature type="domain" description="DPH-type MB" evidence="6">
    <location>
        <begin position="153"/>
        <end position="209"/>
    </location>
</feature>
<accession>A0A8C4QHP5</accession>
<dbReference type="Pfam" id="PF00226">
    <property type="entry name" value="DnaJ"/>
    <property type="match status" value="1"/>
</dbReference>
<dbReference type="GO" id="GO:0001671">
    <property type="term" value="F:ATPase activator activity"/>
    <property type="evidence" value="ECO:0007669"/>
    <property type="project" value="TreeGrafter"/>
</dbReference>
<keyword evidence="2" id="KW-0479">Metal-binding</keyword>
<dbReference type="SMART" id="SM00271">
    <property type="entry name" value="DnaJ"/>
    <property type="match status" value="1"/>
</dbReference>
<dbReference type="PANTHER" id="PTHR45255:SF1">
    <property type="entry name" value="DNAJ HOMOLOG SUBFAMILY C MEMBER 24"/>
    <property type="match status" value="1"/>
</dbReference>
<evidence type="ECO:0000259" key="5">
    <source>
        <dbReference type="PROSITE" id="PS50076"/>
    </source>
</evidence>
<protein>
    <submittedName>
        <fullName evidence="7">Uncharacterized protein</fullName>
    </submittedName>
</protein>